<proteinExistence type="predicted"/>
<keyword evidence="2" id="KW-0255">Endonuclease</keyword>
<evidence type="ECO:0000259" key="1">
    <source>
        <dbReference type="Pfam" id="PF05685"/>
    </source>
</evidence>
<dbReference type="EMBL" id="BAABGQ010000005">
    <property type="protein sequence ID" value="GAA4497890.1"/>
    <property type="molecule type" value="Genomic_DNA"/>
</dbReference>
<dbReference type="Pfam" id="PF05685">
    <property type="entry name" value="Uma2"/>
    <property type="match status" value="1"/>
</dbReference>
<name>A0ABP8Q5D8_9BACT</name>
<dbReference type="PANTHER" id="PTHR36558:SF1">
    <property type="entry name" value="RESTRICTION ENDONUCLEASE DOMAIN-CONTAINING PROTEIN-RELATED"/>
    <property type="match status" value="1"/>
</dbReference>
<dbReference type="GO" id="GO:0004519">
    <property type="term" value="F:endonuclease activity"/>
    <property type="evidence" value="ECO:0007669"/>
    <property type="project" value="UniProtKB-KW"/>
</dbReference>
<dbReference type="InterPro" id="IPR008538">
    <property type="entry name" value="Uma2"/>
</dbReference>
<keyword evidence="2" id="KW-0378">Hydrolase</keyword>
<dbReference type="RefSeq" id="WP_208133437.1">
    <property type="nucleotide sequence ID" value="NZ_BAABGQ010000005.1"/>
</dbReference>
<organism evidence="2 3">
    <name type="scientific">Hymenobacter ginsengisoli</name>
    <dbReference type="NCBI Taxonomy" id="1051626"/>
    <lineage>
        <taxon>Bacteria</taxon>
        <taxon>Pseudomonadati</taxon>
        <taxon>Bacteroidota</taxon>
        <taxon>Cytophagia</taxon>
        <taxon>Cytophagales</taxon>
        <taxon>Hymenobacteraceae</taxon>
        <taxon>Hymenobacter</taxon>
    </lineage>
</organism>
<protein>
    <submittedName>
        <fullName evidence="2">Uma2 family endonuclease</fullName>
    </submittedName>
</protein>
<keyword evidence="3" id="KW-1185">Reference proteome</keyword>
<gene>
    <name evidence="2" type="ORF">GCM10023172_13620</name>
</gene>
<dbReference type="Proteomes" id="UP001501243">
    <property type="component" value="Unassembled WGS sequence"/>
</dbReference>
<keyword evidence="2" id="KW-0540">Nuclease</keyword>
<dbReference type="PANTHER" id="PTHR36558">
    <property type="entry name" value="GLR1098 PROTEIN"/>
    <property type="match status" value="1"/>
</dbReference>
<reference evidence="3" key="1">
    <citation type="journal article" date="2019" name="Int. J. Syst. Evol. Microbiol.">
        <title>The Global Catalogue of Microorganisms (GCM) 10K type strain sequencing project: providing services to taxonomists for standard genome sequencing and annotation.</title>
        <authorList>
            <consortium name="The Broad Institute Genomics Platform"/>
            <consortium name="The Broad Institute Genome Sequencing Center for Infectious Disease"/>
            <person name="Wu L."/>
            <person name="Ma J."/>
        </authorList>
    </citation>
    <scope>NUCLEOTIDE SEQUENCE [LARGE SCALE GENOMIC DNA]</scope>
    <source>
        <strain evidence="3">JCM 17841</strain>
    </source>
</reference>
<feature type="domain" description="Putative restriction endonuclease" evidence="1">
    <location>
        <begin position="12"/>
        <end position="171"/>
    </location>
</feature>
<evidence type="ECO:0000313" key="2">
    <source>
        <dbReference type="EMBL" id="GAA4497890.1"/>
    </source>
</evidence>
<accession>A0ABP8Q5D8</accession>
<dbReference type="Gene3D" id="3.90.1570.10">
    <property type="entry name" value="tt1808, chain A"/>
    <property type="match status" value="1"/>
</dbReference>
<comment type="caution">
    <text evidence="2">The sequence shown here is derived from an EMBL/GenBank/DDBJ whole genome shotgun (WGS) entry which is preliminary data.</text>
</comment>
<evidence type="ECO:0000313" key="3">
    <source>
        <dbReference type="Proteomes" id="UP001501243"/>
    </source>
</evidence>
<sequence length="186" mass="20011">MLSDAEKNYLAAERLAPTRSEYLDGQVFPLPDATPEQLLIAENTALLLASQVAGRGWAVLGPGTRLHALGAGLFTYPDVALVGGKVLRLADAHRDTLLNPTLLVKVLPHPMPPHFQEIFEAYYAIPTVQHVVLITEYAARVSLGSRTEEGSLEVQGFTGLAAVLTIPDLELALPLAEIYHGVALRA</sequence>
<dbReference type="InterPro" id="IPR012296">
    <property type="entry name" value="Nuclease_put_TT1808"/>
</dbReference>